<comment type="similarity">
    <text evidence="8">Belongs to the AB hydrolase superfamily. MetX family.</text>
</comment>
<dbReference type="AlphaFoldDB" id="A0A8J3F6X5"/>
<evidence type="ECO:0000313" key="11">
    <source>
        <dbReference type="EMBL" id="GGI55318.1"/>
    </source>
</evidence>
<dbReference type="Gene3D" id="3.40.50.1820">
    <property type="entry name" value="alpha/beta hydrolase"/>
    <property type="match status" value="1"/>
</dbReference>
<dbReference type="NCBIfam" id="NF001209">
    <property type="entry name" value="PRK00175.1"/>
    <property type="match status" value="1"/>
</dbReference>
<evidence type="ECO:0000259" key="10">
    <source>
        <dbReference type="Pfam" id="PF00561"/>
    </source>
</evidence>
<evidence type="ECO:0000256" key="7">
    <source>
        <dbReference type="ARBA" id="ARBA00051253"/>
    </source>
</evidence>
<dbReference type="UniPathway" id="UPA00051">
    <property type="reaction ID" value="UER00075"/>
</dbReference>
<evidence type="ECO:0000313" key="12">
    <source>
        <dbReference type="Proteomes" id="UP000627205"/>
    </source>
</evidence>
<feature type="active site" evidence="8 9">
    <location>
        <position position="352"/>
    </location>
</feature>
<feature type="binding site" evidence="8">
    <location>
        <position position="353"/>
    </location>
    <ligand>
        <name>substrate</name>
    </ligand>
</feature>
<dbReference type="PANTHER" id="PTHR32268">
    <property type="entry name" value="HOMOSERINE O-ACETYLTRANSFERASE"/>
    <property type="match status" value="1"/>
</dbReference>
<feature type="binding site" evidence="8">
    <location>
        <position position="224"/>
    </location>
    <ligand>
        <name>substrate</name>
    </ligand>
</feature>
<dbReference type="GO" id="GO:0009086">
    <property type="term" value="P:methionine biosynthetic process"/>
    <property type="evidence" value="ECO:0007669"/>
    <property type="project" value="UniProtKB-UniRule"/>
</dbReference>
<dbReference type="HAMAP" id="MF_00296">
    <property type="entry name" value="MetX_acyltransf"/>
    <property type="match status" value="1"/>
</dbReference>
<comment type="catalytic activity">
    <reaction evidence="7 8">
        <text>L-homoserine + succinyl-CoA = O-succinyl-L-homoserine + CoA</text>
        <dbReference type="Rhea" id="RHEA:22008"/>
        <dbReference type="ChEBI" id="CHEBI:57287"/>
        <dbReference type="ChEBI" id="CHEBI:57292"/>
        <dbReference type="ChEBI" id="CHEBI:57476"/>
        <dbReference type="ChEBI" id="CHEBI:57661"/>
        <dbReference type="EC" id="2.3.1.46"/>
    </reaction>
</comment>
<evidence type="ECO:0000256" key="6">
    <source>
        <dbReference type="ARBA" id="ARBA00023315"/>
    </source>
</evidence>
<reference evidence="11" key="1">
    <citation type="journal article" date="2014" name="Int. J. Syst. Evol. Microbiol.">
        <title>Complete genome sequence of Corynebacterium casei LMG S-19264T (=DSM 44701T), isolated from a smear-ripened cheese.</title>
        <authorList>
            <consortium name="US DOE Joint Genome Institute (JGI-PGF)"/>
            <person name="Walter F."/>
            <person name="Albersmeier A."/>
            <person name="Kalinowski J."/>
            <person name="Ruckert C."/>
        </authorList>
    </citation>
    <scope>NUCLEOTIDE SEQUENCE</scope>
    <source>
        <strain evidence="11">CCM 7664</strain>
    </source>
</reference>
<feature type="site" description="Important for acyl-CoA specificity" evidence="8">
    <location>
        <position position="321"/>
    </location>
</feature>
<dbReference type="Pfam" id="PF00561">
    <property type="entry name" value="Abhydrolase_1"/>
    <property type="match status" value="1"/>
</dbReference>
<dbReference type="InterPro" id="IPR008220">
    <property type="entry name" value="HAT_MetX-like"/>
</dbReference>
<evidence type="ECO:0000256" key="5">
    <source>
        <dbReference type="ARBA" id="ARBA00023167"/>
    </source>
</evidence>
<evidence type="ECO:0000256" key="1">
    <source>
        <dbReference type="ARBA" id="ARBA00011738"/>
    </source>
</evidence>
<dbReference type="InterPro" id="IPR029058">
    <property type="entry name" value="AB_hydrolase_fold"/>
</dbReference>
<evidence type="ECO:0000256" key="2">
    <source>
        <dbReference type="ARBA" id="ARBA00022490"/>
    </source>
</evidence>
<evidence type="ECO:0000256" key="8">
    <source>
        <dbReference type="HAMAP-Rule" id="MF_00296"/>
    </source>
</evidence>
<dbReference type="GO" id="GO:0008899">
    <property type="term" value="F:homoserine O-succinyltransferase activity"/>
    <property type="evidence" value="ECO:0007669"/>
    <property type="project" value="UniProtKB-UniRule"/>
</dbReference>
<sequence length="397" mass="44247">MDNMSSLGIVSPQSMFFPEPLPLQSGAEIADYTLVYETYGTLNADRSNAILICHALNASHHIAGRYGEDASSVGWWDNMVGPGKPVDTDKFFVIGVNNLGSCFGSTGPMHTNPATGKPYGAHFPVITVEDWVQAQARLADRLGIEQFAAVMGGSLGGMQALSWSILFPQRLRHCIVIASTPKLSTQNIAFDDVARQAILTDPDFHGGDFYAHGVVPKNGLRVARMIGHITYLSDDVMAAKFGRDLRSGKYQFGYGIDFEIESYLRYQGDKFSEYFDANTYLLITKALDYFDPARDFGGDLTKTLENTQAEFLLVSFTTDWRFAPERSREIVEALVNNRRKVSYAEIDAPHGHDAFLLDDARYMNAVRSYFGNMWQQMQQQQQQPQLQPKNTTEGARA</sequence>
<keyword evidence="12" id="KW-1185">Reference proteome</keyword>
<keyword evidence="5 8" id="KW-0486">Methionine biosynthesis</keyword>
<accession>A0A8J3F6X5</accession>
<dbReference type="GO" id="GO:0004414">
    <property type="term" value="F:homoserine O-acetyltransferase activity"/>
    <property type="evidence" value="ECO:0007669"/>
    <property type="project" value="UniProtKB-ARBA"/>
</dbReference>
<keyword evidence="2 8" id="KW-0963">Cytoplasm</keyword>
<organism evidence="11 12">
    <name type="scientific">Oxalicibacterium solurbis</name>
    <dbReference type="NCBI Taxonomy" id="69280"/>
    <lineage>
        <taxon>Bacteria</taxon>
        <taxon>Pseudomonadati</taxon>
        <taxon>Pseudomonadota</taxon>
        <taxon>Betaproteobacteria</taxon>
        <taxon>Burkholderiales</taxon>
        <taxon>Oxalobacteraceae</taxon>
        <taxon>Oxalicibacterium</taxon>
    </lineage>
</organism>
<keyword evidence="6 8" id="KW-0012">Acyltransferase</keyword>
<dbReference type="Proteomes" id="UP000627205">
    <property type="component" value="Unassembled WGS sequence"/>
</dbReference>
<comment type="caution">
    <text evidence="11">The sequence shown here is derived from an EMBL/GenBank/DDBJ whole genome shotgun (WGS) entry which is preliminary data.</text>
</comment>
<comment type="caution">
    <text evidence="8">Lacks conserved residue(s) required for the propagation of feature annotation.</text>
</comment>
<dbReference type="PIRSF" id="PIRSF000443">
    <property type="entry name" value="Homoser_Ac_trans"/>
    <property type="match status" value="1"/>
</dbReference>
<feature type="domain" description="AB hydrolase-1" evidence="10">
    <location>
        <begin position="48"/>
        <end position="357"/>
    </location>
</feature>
<dbReference type="FunFam" id="1.10.1740.110:FF:000001">
    <property type="entry name" value="Homoserine O-acetyltransferase"/>
    <property type="match status" value="1"/>
</dbReference>
<dbReference type="EC" id="2.3.1.46" evidence="8"/>
<comment type="pathway">
    <text evidence="8">Amino-acid biosynthesis; L-methionine biosynthesis via de novo pathway; O-succinyl-L-homoserine from L-homoserine: step 1/1.</text>
</comment>
<dbReference type="EMBL" id="BMDP01000003">
    <property type="protein sequence ID" value="GGI55318.1"/>
    <property type="molecule type" value="Genomic_DNA"/>
</dbReference>
<dbReference type="GO" id="GO:0009092">
    <property type="term" value="P:homoserine metabolic process"/>
    <property type="evidence" value="ECO:0007669"/>
    <property type="project" value="TreeGrafter"/>
</dbReference>
<dbReference type="InterPro" id="IPR000073">
    <property type="entry name" value="AB_hydrolase_1"/>
</dbReference>
<reference evidence="11" key="2">
    <citation type="submission" date="2020-09" db="EMBL/GenBank/DDBJ databases">
        <authorList>
            <person name="Sun Q."/>
            <person name="Sedlacek I."/>
        </authorList>
    </citation>
    <scope>NUCLEOTIDE SEQUENCE</scope>
    <source>
        <strain evidence="11">CCM 7664</strain>
    </source>
</reference>
<proteinExistence type="inferred from homology"/>
<dbReference type="NCBIfam" id="TIGR01392">
    <property type="entry name" value="homoserO_Ac_trn"/>
    <property type="match status" value="1"/>
</dbReference>
<comment type="subcellular location">
    <subcellularLocation>
        <location evidence="8">Cytoplasm</location>
    </subcellularLocation>
</comment>
<name>A0A8J3F6X5_9BURK</name>
<evidence type="ECO:0000256" key="4">
    <source>
        <dbReference type="ARBA" id="ARBA00022679"/>
    </source>
</evidence>
<keyword evidence="4 8" id="KW-0808">Transferase</keyword>
<feature type="active site" description="Nucleophile" evidence="8 9">
    <location>
        <position position="154"/>
    </location>
</feature>
<evidence type="ECO:0000256" key="3">
    <source>
        <dbReference type="ARBA" id="ARBA00022605"/>
    </source>
</evidence>
<protein>
    <recommendedName>
        <fullName evidence="8">Homoserine O-succinyltransferase</fullName>
        <shortName evidence="8">HST</shortName>
        <ecNumber evidence="8">2.3.1.46</ecNumber>
    </recommendedName>
    <alternativeName>
        <fullName evidence="8">Homoserine transsuccinylase</fullName>
        <shortName evidence="8">HTS</shortName>
    </alternativeName>
</protein>
<dbReference type="PANTHER" id="PTHR32268:SF11">
    <property type="entry name" value="HOMOSERINE O-ACETYLTRANSFERASE"/>
    <property type="match status" value="1"/>
</dbReference>
<comment type="subunit">
    <text evidence="1 8">Homodimer.</text>
</comment>
<keyword evidence="3 8" id="KW-0028">Amino-acid biosynthesis</keyword>
<comment type="function">
    <text evidence="8">Transfers a succinyl group from succinyl-CoA to L-homoserine, forming succinyl-L-homoserine.</text>
</comment>
<dbReference type="GO" id="GO:0005737">
    <property type="term" value="C:cytoplasm"/>
    <property type="evidence" value="ECO:0007669"/>
    <property type="project" value="UniProtKB-SubCell"/>
</dbReference>
<feature type="active site" evidence="8 9">
    <location>
        <position position="319"/>
    </location>
</feature>
<gene>
    <name evidence="11" type="primary">metX</name>
    <name evidence="8" type="synonym">metXS</name>
    <name evidence="11" type="ORF">GCM10011430_24920</name>
</gene>
<dbReference type="Gene3D" id="1.10.1740.110">
    <property type="match status" value="1"/>
</dbReference>
<dbReference type="SUPFAM" id="SSF53474">
    <property type="entry name" value="alpha/beta-Hydrolases"/>
    <property type="match status" value="1"/>
</dbReference>
<evidence type="ECO:0000256" key="9">
    <source>
        <dbReference type="PIRSR" id="PIRSR000443-1"/>
    </source>
</evidence>